<evidence type="ECO:0000256" key="2">
    <source>
        <dbReference type="ARBA" id="ARBA00007193"/>
    </source>
</evidence>
<evidence type="ECO:0000256" key="1">
    <source>
        <dbReference type="ARBA" id="ARBA00004141"/>
    </source>
</evidence>
<organism evidence="13 14">
    <name type="scientific">Tropilaelaps mercedesae</name>
    <dbReference type="NCBI Taxonomy" id="418985"/>
    <lineage>
        <taxon>Eukaryota</taxon>
        <taxon>Metazoa</taxon>
        <taxon>Ecdysozoa</taxon>
        <taxon>Arthropoda</taxon>
        <taxon>Chelicerata</taxon>
        <taxon>Arachnida</taxon>
        <taxon>Acari</taxon>
        <taxon>Parasitiformes</taxon>
        <taxon>Mesostigmata</taxon>
        <taxon>Gamasina</taxon>
        <taxon>Dermanyssoidea</taxon>
        <taxon>Laelapidae</taxon>
        <taxon>Tropilaelaps</taxon>
    </lineage>
</organism>
<keyword evidence="7" id="KW-0915">Sodium</keyword>
<evidence type="ECO:0000256" key="3">
    <source>
        <dbReference type="ARBA" id="ARBA00022448"/>
    </source>
</evidence>
<comment type="subcellular location">
    <subcellularLocation>
        <location evidence="1">Membrane</location>
        <topology evidence="1">Multi-pass membrane protein</topology>
    </subcellularLocation>
</comment>
<protein>
    <submittedName>
        <fullName evidence="13">Uncharacterized protein</fullName>
    </submittedName>
</protein>
<keyword evidence="6" id="KW-1133">Transmembrane helix</keyword>
<evidence type="ECO:0000256" key="5">
    <source>
        <dbReference type="ARBA" id="ARBA00022692"/>
    </source>
</evidence>
<dbReference type="GO" id="GO:0016020">
    <property type="term" value="C:membrane"/>
    <property type="evidence" value="ECO:0007669"/>
    <property type="project" value="UniProtKB-SubCell"/>
</dbReference>
<accession>A0A1V9XDG2</accession>
<keyword evidence="10 12" id="KW-0739">Sodium transport</keyword>
<sequence>MDCEDMDGTATTPLKITKVSETRRGLLPYVFGVHTRFIHVFLPEQQRIIGAYLEETKTLLRFAYARKLIVFSCEFVSEDPLCSSFPCDEAWEPAFTRYIDNICWTFDIYRIATKPDHPLMSCPTPWKYYLNTSFSANILKLKKRPFVSGLLHEPGTTGASARPTMRFRAAEQYRIAVFQTDSFSLPPPYESACTDYTRLTHRSGYSDRRLHADECAERCLMDRWVSACQCISKLYALKHLLKAPMCDIFSHGKYAMEIRPTSAEHMRGRTCW</sequence>
<comment type="similarity">
    <text evidence="2 12">Belongs to the amiloride-sensitive sodium channel (TC 1.A.6) family.</text>
</comment>
<proteinExistence type="inferred from homology"/>
<keyword evidence="14" id="KW-1185">Reference proteome</keyword>
<keyword evidence="9" id="KW-0472">Membrane</keyword>
<dbReference type="GO" id="GO:0005272">
    <property type="term" value="F:sodium channel activity"/>
    <property type="evidence" value="ECO:0007669"/>
    <property type="project" value="UniProtKB-KW"/>
</dbReference>
<keyword evidence="4 12" id="KW-0894">Sodium channel</keyword>
<evidence type="ECO:0000256" key="11">
    <source>
        <dbReference type="ARBA" id="ARBA00023303"/>
    </source>
</evidence>
<evidence type="ECO:0000256" key="10">
    <source>
        <dbReference type="ARBA" id="ARBA00023201"/>
    </source>
</evidence>
<evidence type="ECO:0000256" key="4">
    <source>
        <dbReference type="ARBA" id="ARBA00022461"/>
    </source>
</evidence>
<dbReference type="OrthoDB" id="6499446at2759"/>
<dbReference type="InterPro" id="IPR001873">
    <property type="entry name" value="ENaC"/>
</dbReference>
<keyword evidence="5 12" id="KW-0812">Transmembrane</keyword>
<dbReference type="InParanoid" id="A0A1V9XDG2"/>
<keyword evidence="11 12" id="KW-0407">Ion channel</keyword>
<evidence type="ECO:0000256" key="9">
    <source>
        <dbReference type="ARBA" id="ARBA00023136"/>
    </source>
</evidence>
<evidence type="ECO:0000313" key="14">
    <source>
        <dbReference type="Proteomes" id="UP000192247"/>
    </source>
</evidence>
<evidence type="ECO:0000313" key="13">
    <source>
        <dbReference type="EMBL" id="OQR71595.1"/>
    </source>
</evidence>
<dbReference type="AlphaFoldDB" id="A0A1V9XDG2"/>
<dbReference type="Pfam" id="PF00858">
    <property type="entry name" value="ASC"/>
    <property type="match status" value="1"/>
</dbReference>
<gene>
    <name evidence="13" type="ORF">BIW11_10903</name>
</gene>
<reference evidence="13 14" key="1">
    <citation type="journal article" date="2017" name="Gigascience">
        <title>Draft genome of the honey bee ectoparasitic mite, Tropilaelaps mercedesae, is shaped by the parasitic life history.</title>
        <authorList>
            <person name="Dong X."/>
            <person name="Armstrong S.D."/>
            <person name="Xia D."/>
            <person name="Makepeace B.L."/>
            <person name="Darby A.C."/>
            <person name="Kadowaki T."/>
        </authorList>
    </citation>
    <scope>NUCLEOTIDE SEQUENCE [LARGE SCALE GENOMIC DNA]</scope>
    <source>
        <strain evidence="13">Wuxi-XJTLU</strain>
    </source>
</reference>
<keyword evidence="8 12" id="KW-0406">Ion transport</keyword>
<evidence type="ECO:0000256" key="7">
    <source>
        <dbReference type="ARBA" id="ARBA00023053"/>
    </source>
</evidence>
<comment type="caution">
    <text evidence="13">The sequence shown here is derived from an EMBL/GenBank/DDBJ whole genome shotgun (WGS) entry which is preliminary data.</text>
</comment>
<keyword evidence="3 12" id="KW-0813">Transport</keyword>
<name>A0A1V9XDG2_9ACAR</name>
<evidence type="ECO:0000256" key="8">
    <source>
        <dbReference type="ARBA" id="ARBA00023065"/>
    </source>
</evidence>
<evidence type="ECO:0000256" key="6">
    <source>
        <dbReference type="ARBA" id="ARBA00022989"/>
    </source>
</evidence>
<dbReference type="EMBL" id="MNPL01014140">
    <property type="protein sequence ID" value="OQR71595.1"/>
    <property type="molecule type" value="Genomic_DNA"/>
</dbReference>
<dbReference type="Proteomes" id="UP000192247">
    <property type="component" value="Unassembled WGS sequence"/>
</dbReference>
<evidence type="ECO:0000256" key="12">
    <source>
        <dbReference type="RuleBase" id="RU000679"/>
    </source>
</evidence>